<sequence length="92" mass="10447">MRRAHFGHRAEPGWAPLFLLHETASDLHYLGFSDKLQKCDALCLKPMPKIRALREPLHLRQAVLASVFNTSLSTVPRGRRARLDCVLLGKVF</sequence>
<dbReference type="Proteomes" id="UP000189627">
    <property type="component" value="Plasmid pENH92"/>
</dbReference>
<name>A0A2P1DV48_CUPNE</name>
<dbReference type="AlphaFoldDB" id="A0A2P1DV48"/>
<proteinExistence type="predicted"/>
<accession>A0A2P1DV48</accession>
<protein>
    <submittedName>
        <fullName evidence="1">Uncharacterized protein</fullName>
    </submittedName>
</protein>
<geneLocation type="plasmid" evidence="2">
    <name>penh92</name>
</geneLocation>
<dbReference type="KEGG" id="cuh:BJN34_0370"/>
<evidence type="ECO:0000313" key="2">
    <source>
        <dbReference type="Proteomes" id="UP000189627"/>
    </source>
</evidence>
<reference evidence="2" key="1">
    <citation type="submission" date="2017-02" db="EMBL/GenBank/DDBJ databases">
        <title>Complete genome sequence of Cupriavidus necator strain NH9, a 3-chlorobenzoate degrader.</title>
        <authorList>
            <person name="Moriuchi R."/>
            <person name="Dohra H."/>
            <person name="Ogawa N."/>
        </authorList>
    </citation>
    <scope>NUCLEOTIDE SEQUENCE [LARGE SCALE GENOMIC DNA]</scope>
    <source>
        <strain evidence="2">NH9</strain>
        <plasmid evidence="2">penh92</plasmid>
    </source>
</reference>
<evidence type="ECO:0000313" key="1">
    <source>
        <dbReference type="EMBL" id="AVK72257.1"/>
    </source>
</evidence>
<organism evidence="1 2">
    <name type="scientific">Cupriavidus necator</name>
    <name type="common">Alcaligenes eutrophus</name>
    <name type="synonym">Ralstonia eutropha</name>
    <dbReference type="NCBI Taxonomy" id="106590"/>
    <lineage>
        <taxon>Bacteria</taxon>
        <taxon>Pseudomonadati</taxon>
        <taxon>Pseudomonadota</taxon>
        <taxon>Betaproteobacteria</taxon>
        <taxon>Burkholderiales</taxon>
        <taxon>Burkholderiaceae</taxon>
        <taxon>Cupriavidus</taxon>
    </lineage>
</organism>
<keyword evidence="1" id="KW-0614">Plasmid</keyword>
<gene>
    <name evidence="1" type="ORF">BJN34_0370</name>
</gene>
<dbReference type="EMBL" id="CP017759">
    <property type="protein sequence ID" value="AVK72257.1"/>
    <property type="molecule type" value="Genomic_DNA"/>
</dbReference>